<proteinExistence type="predicted"/>
<evidence type="ECO:0000313" key="2">
    <source>
        <dbReference type="EMBL" id="NMV40339.1"/>
    </source>
</evidence>
<accession>A0A848P475</accession>
<keyword evidence="1" id="KW-1133">Transmembrane helix</keyword>
<organism evidence="2 3">
    <name type="scientific">Ralstonia insidiosa</name>
    <dbReference type="NCBI Taxonomy" id="190721"/>
    <lineage>
        <taxon>Bacteria</taxon>
        <taxon>Pseudomonadati</taxon>
        <taxon>Pseudomonadota</taxon>
        <taxon>Betaproteobacteria</taxon>
        <taxon>Burkholderiales</taxon>
        <taxon>Burkholderiaceae</taxon>
        <taxon>Ralstonia</taxon>
    </lineage>
</organism>
<comment type="caution">
    <text evidence="2">The sequence shown here is derived from an EMBL/GenBank/DDBJ whole genome shotgun (WGS) entry which is preliminary data.</text>
</comment>
<name>A0A848P475_9RALS</name>
<dbReference type="Proteomes" id="UP000575469">
    <property type="component" value="Unassembled WGS sequence"/>
</dbReference>
<reference evidence="2 3" key="1">
    <citation type="submission" date="2020-04" db="EMBL/GenBank/DDBJ databases">
        <title>Ralstonia insidiosa genome sequencing and assembly.</title>
        <authorList>
            <person name="Martins R.C.R."/>
            <person name="Perdigao-Neto L.V."/>
            <person name="Levin A.S.S."/>
            <person name="Costa S.F."/>
        </authorList>
    </citation>
    <scope>NUCLEOTIDE SEQUENCE [LARGE SCALE GENOMIC DNA]</scope>
    <source>
        <strain evidence="2 3">5047</strain>
    </source>
</reference>
<dbReference type="RefSeq" id="WP_169341088.1">
    <property type="nucleotide sequence ID" value="NZ_JABBZM010000021.1"/>
</dbReference>
<keyword evidence="1" id="KW-0472">Membrane</keyword>
<keyword evidence="1" id="KW-0812">Transmembrane</keyword>
<dbReference type="AlphaFoldDB" id="A0A848P475"/>
<protein>
    <submittedName>
        <fullName evidence="2">Prepilin-type N-terminal cleavage/methylation domain-containing protein</fullName>
    </submittedName>
</protein>
<gene>
    <name evidence="2" type="ORF">HGR00_20740</name>
</gene>
<evidence type="ECO:0000256" key="1">
    <source>
        <dbReference type="SAM" id="Phobius"/>
    </source>
</evidence>
<feature type="transmembrane region" description="Helical" evidence="1">
    <location>
        <begin position="12"/>
        <end position="33"/>
    </location>
</feature>
<dbReference type="EMBL" id="JABBZM010000021">
    <property type="protein sequence ID" value="NMV40339.1"/>
    <property type="molecule type" value="Genomic_DNA"/>
</dbReference>
<evidence type="ECO:0000313" key="3">
    <source>
        <dbReference type="Proteomes" id="UP000575469"/>
    </source>
</evidence>
<sequence length="64" mass="7101">MTSRPHRPYQRGAILIESLIALAVLSLGAAAMFRAFDFMEAANHEATRLDQGARAQLDTTEKNR</sequence>